<sequence>MKELDVIYKRYTDDFIIMAKTRHKLRKAVKIVKQILSRLELKEHPDKTDYRNFNNPNSKSFDFLGVQINKQGVKDLRKNTKENFISKIRRLYEYLLNVMKITNKENFLNDL</sequence>
<dbReference type="PROSITE" id="PS50878">
    <property type="entry name" value="RT_POL"/>
    <property type="match status" value="1"/>
</dbReference>
<keyword evidence="2" id="KW-0695">RNA-directed DNA polymerase</keyword>
<dbReference type="EMBL" id="CP009654">
    <property type="protein sequence ID" value="APC97798.1"/>
    <property type="molecule type" value="Genomic_DNA"/>
</dbReference>
<dbReference type="Proteomes" id="UP000182521">
    <property type="component" value="Chromosome"/>
</dbReference>
<dbReference type="InterPro" id="IPR043502">
    <property type="entry name" value="DNA/RNA_pol_sf"/>
</dbReference>
<accession>A0A1J0KW17</accession>
<dbReference type="AlphaFoldDB" id="A0A1J0KW17"/>
<dbReference type="KEGG" id="frc:KX01_480"/>
<organism evidence="2 3">
    <name type="scientific">Francisella frigiditurris</name>
    <dbReference type="NCBI Taxonomy" id="1542390"/>
    <lineage>
        <taxon>Bacteria</taxon>
        <taxon>Pseudomonadati</taxon>
        <taxon>Pseudomonadota</taxon>
        <taxon>Gammaproteobacteria</taxon>
        <taxon>Thiotrichales</taxon>
        <taxon>Francisellaceae</taxon>
        <taxon>Francisella</taxon>
    </lineage>
</organism>
<protein>
    <submittedName>
        <fullName evidence="2">Reverse transcriptase family protein</fullName>
    </submittedName>
</protein>
<dbReference type="STRING" id="1542390.KX01_480"/>
<keyword evidence="3" id="KW-1185">Reference proteome</keyword>
<dbReference type="GO" id="GO:0003964">
    <property type="term" value="F:RNA-directed DNA polymerase activity"/>
    <property type="evidence" value="ECO:0007669"/>
    <property type="project" value="UniProtKB-KW"/>
</dbReference>
<reference evidence="3" key="1">
    <citation type="submission" date="2014-10" db="EMBL/GenBank/DDBJ databases">
        <authorList>
            <person name="Kuske C.R."/>
            <person name="Challacombe J.F."/>
            <person name="Daligault H.E."/>
            <person name="Davenport K.W."/>
            <person name="Johnson S.L."/>
            <person name="Siddaramappa S."/>
            <person name="Petersen J.M."/>
        </authorList>
    </citation>
    <scope>NUCLEOTIDE SEQUENCE [LARGE SCALE GENOMIC DNA]</scope>
    <source>
        <strain evidence="3">CA97-1460</strain>
    </source>
</reference>
<evidence type="ECO:0000313" key="3">
    <source>
        <dbReference type="Proteomes" id="UP000182521"/>
    </source>
</evidence>
<feature type="domain" description="Reverse transcriptase" evidence="1">
    <location>
        <begin position="1"/>
        <end position="68"/>
    </location>
</feature>
<keyword evidence="2" id="KW-0808">Transferase</keyword>
<evidence type="ECO:0000259" key="1">
    <source>
        <dbReference type="PROSITE" id="PS50878"/>
    </source>
</evidence>
<gene>
    <name evidence="2" type="ORF">KX01_480</name>
</gene>
<dbReference type="SUPFAM" id="SSF56672">
    <property type="entry name" value="DNA/RNA polymerases"/>
    <property type="match status" value="1"/>
</dbReference>
<dbReference type="Pfam" id="PF00078">
    <property type="entry name" value="RVT_1"/>
    <property type="match status" value="1"/>
</dbReference>
<proteinExistence type="predicted"/>
<dbReference type="InterPro" id="IPR000477">
    <property type="entry name" value="RT_dom"/>
</dbReference>
<evidence type="ECO:0000313" key="2">
    <source>
        <dbReference type="EMBL" id="APC97798.1"/>
    </source>
</evidence>
<keyword evidence="2" id="KW-0548">Nucleotidyltransferase</keyword>
<name>A0A1J0KW17_9GAMM</name>